<evidence type="ECO:0000313" key="1">
    <source>
        <dbReference type="EMBL" id="KAK9033017.1"/>
    </source>
</evidence>
<accession>A0ABR2T6M3</accession>
<dbReference type="EMBL" id="JBBPBN010000008">
    <property type="protein sequence ID" value="KAK9033017.1"/>
    <property type="molecule type" value="Genomic_DNA"/>
</dbReference>
<proteinExistence type="predicted"/>
<gene>
    <name evidence="1" type="ORF">V6N11_018056</name>
</gene>
<evidence type="ECO:0000313" key="2">
    <source>
        <dbReference type="Proteomes" id="UP001396334"/>
    </source>
</evidence>
<organism evidence="1 2">
    <name type="scientific">Hibiscus sabdariffa</name>
    <name type="common">roselle</name>
    <dbReference type="NCBI Taxonomy" id="183260"/>
    <lineage>
        <taxon>Eukaryota</taxon>
        <taxon>Viridiplantae</taxon>
        <taxon>Streptophyta</taxon>
        <taxon>Embryophyta</taxon>
        <taxon>Tracheophyta</taxon>
        <taxon>Spermatophyta</taxon>
        <taxon>Magnoliopsida</taxon>
        <taxon>eudicotyledons</taxon>
        <taxon>Gunneridae</taxon>
        <taxon>Pentapetalae</taxon>
        <taxon>rosids</taxon>
        <taxon>malvids</taxon>
        <taxon>Malvales</taxon>
        <taxon>Malvaceae</taxon>
        <taxon>Malvoideae</taxon>
        <taxon>Hibiscus</taxon>
    </lineage>
</organism>
<reference evidence="1 2" key="1">
    <citation type="journal article" date="2024" name="G3 (Bethesda)">
        <title>Genome assembly of Hibiscus sabdariffa L. provides insights into metabolisms of medicinal natural products.</title>
        <authorList>
            <person name="Kim T."/>
        </authorList>
    </citation>
    <scope>NUCLEOTIDE SEQUENCE [LARGE SCALE GENOMIC DNA]</scope>
    <source>
        <strain evidence="1">TK-2024</strain>
        <tissue evidence="1">Old leaves</tissue>
    </source>
</reference>
<comment type="caution">
    <text evidence="1">The sequence shown here is derived from an EMBL/GenBank/DDBJ whole genome shotgun (WGS) entry which is preliminary data.</text>
</comment>
<name>A0ABR2T6M3_9ROSI</name>
<keyword evidence="2" id="KW-1185">Reference proteome</keyword>
<sequence length="90" mass="10301">MYRVEKDELPLLLHAGDRNGKRGYETRHKYTNMRMKMGCGVAEAFHTKDLFTLLMHKAKGCNSRVTSVQGEAARVLEEIKNVTGEIMIFK</sequence>
<protein>
    <submittedName>
        <fullName evidence="1">Uncharacterized protein</fullName>
    </submittedName>
</protein>
<dbReference type="Proteomes" id="UP001396334">
    <property type="component" value="Unassembled WGS sequence"/>
</dbReference>